<evidence type="ECO:0000313" key="2">
    <source>
        <dbReference type="Proteomes" id="UP001596138"/>
    </source>
</evidence>
<dbReference type="Proteomes" id="UP001596138">
    <property type="component" value="Unassembled WGS sequence"/>
</dbReference>
<reference evidence="2" key="1">
    <citation type="journal article" date="2019" name="Int. J. Syst. Evol. Microbiol.">
        <title>The Global Catalogue of Microorganisms (GCM) 10K type strain sequencing project: providing services to taxonomists for standard genome sequencing and annotation.</title>
        <authorList>
            <consortium name="The Broad Institute Genomics Platform"/>
            <consortium name="The Broad Institute Genome Sequencing Center for Infectious Disease"/>
            <person name="Wu L."/>
            <person name="Ma J."/>
        </authorList>
    </citation>
    <scope>NUCLEOTIDE SEQUENCE [LARGE SCALE GENOMIC DNA]</scope>
    <source>
        <strain evidence="2">CGMCC 4.7317</strain>
    </source>
</reference>
<comment type="caution">
    <text evidence="1">The sequence shown here is derived from an EMBL/GenBank/DDBJ whole genome shotgun (WGS) entry which is preliminary data.</text>
</comment>
<gene>
    <name evidence="1" type="ORF">ACFQGU_15000</name>
</gene>
<evidence type="ECO:0000313" key="1">
    <source>
        <dbReference type="EMBL" id="MFC6239188.1"/>
    </source>
</evidence>
<proteinExistence type="predicted"/>
<accession>A0ABW1T398</accession>
<protein>
    <submittedName>
        <fullName evidence="1">Uncharacterized protein</fullName>
    </submittedName>
</protein>
<keyword evidence="2" id="KW-1185">Reference proteome</keyword>
<dbReference type="RefSeq" id="WP_386768039.1">
    <property type="nucleotide sequence ID" value="NZ_JBHSTI010000008.1"/>
</dbReference>
<organism evidence="1 2">
    <name type="scientific">Longivirga aurantiaca</name>
    <dbReference type="NCBI Taxonomy" id="1837743"/>
    <lineage>
        <taxon>Bacteria</taxon>
        <taxon>Bacillati</taxon>
        <taxon>Actinomycetota</taxon>
        <taxon>Actinomycetes</taxon>
        <taxon>Sporichthyales</taxon>
        <taxon>Sporichthyaceae</taxon>
        <taxon>Longivirga</taxon>
    </lineage>
</organism>
<name>A0ABW1T398_9ACTN</name>
<dbReference type="EMBL" id="JBHSTI010000008">
    <property type="protein sequence ID" value="MFC6239188.1"/>
    <property type="molecule type" value="Genomic_DNA"/>
</dbReference>
<sequence length="55" mass="6054">MTEEVMTMTTLERTAGASDVMELLRQGVPLTLLLDLADPRGPRSLELLLLERDAA</sequence>